<organism evidence="3 4">
    <name type="scientific">Silvimonas terrae</name>
    <dbReference type="NCBI Taxonomy" id="300266"/>
    <lineage>
        <taxon>Bacteria</taxon>
        <taxon>Pseudomonadati</taxon>
        <taxon>Pseudomonadota</taxon>
        <taxon>Betaproteobacteria</taxon>
        <taxon>Neisseriales</taxon>
        <taxon>Chitinibacteraceae</taxon>
        <taxon>Silvimonas</taxon>
    </lineage>
</organism>
<evidence type="ECO:0000313" key="3">
    <source>
        <dbReference type="EMBL" id="MBB5192272.1"/>
    </source>
</evidence>
<comment type="caution">
    <text evidence="3">The sequence shown here is derived from an EMBL/GenBank/DDBJ whole genome shotgun (WGS) entry which is preliminary data.</text>
</comment>
<proteinExistence type="predicted"/>
<accession>A0A840RJ51</accession>
<keyword evidence="2" id="KW-0732">Signal</keyword>
<dbReference type="RefSeq" id="WP_184101951.1">
    <property type="nucleotide sequence ID" value="NZ_JACHHN010000006.1"/>
</dbReference>
<feature type="chain" id="PRO_5032637665" description="Secreted protein" evidence="2">
    <location>
        <begin position="26"/>
        <end position="114"/>
    </location>
</feature>
<dbReference type="Proteomes" id="UP000543030">
    <property type="component" value="Unassembled WGS sequence"/>
</dbReference>
<feature type="compositionally biased region" description="Basic and acidic residues" evidence="1">
    <location>
        <begin position="77"/>
        <end position="101"/>
    </location>
</feature>
<evidence type="ECO:0000256" key="2">
    <source>
        <dbReference type="SAM" id="SignalP"/>
    </source>
</evidence>
<keyword evidence="4" id="KW-1185">Reference proteome</keyword>
<evidence type="ECO:0008006" key="5">
    <source>
        <dbReference type="Google" id="ProtNLM"/>
    </source>
</evidence>
<evidence type="ECO:0000256" key="1">
    <source>
        <dbReference type="SAM" id="MobiDB-lite"/>
    </source>
</evidence>
<dbReference type="AlphaFoldDB" id="A0A840RJ51"/>
<sequence>MRLSSIASLGLAASLCVCFTSAAYAGAPQAAVDAYANMCVQMANDGHIGDVDLKGNPKLQTYCGCFGRKFADRAVTKTEPLKTKAEQQQAQKEEMEMRNSCRADNGLPPVPPKK</sequence>
<evidence type="ECO:0000313" key="4">
    <source>
        <dbReference type="Proteomes" id="UP000543030"/>
    </source>
</evidence>
<dbReference type="EMBL" id="JACHHN010000006">
    <property type="protein sequence ID" value="MBB5192272.1"/>
    <property type="molecule type" value="Genomic_DNA"/>
</dbReference>
<gene>
    <name evidence="3" type="ORF">HNQ50_003013</name>
</gene>
<feature type="region of interest" description="Disordered" evidence="1">
    <location>
        <begin position="77"/>
        <end position="114"/>
    </location>
</feature>
<feature type="signal peptide" evidence="2">
    <location>
        <begin position="1"/>
        <end position="25"/>
    </location>
</feature>
<name>A0A840RJ51_9NEIS</name>
<protein>
    <recommendedName>
        <fullName evidence="5">Secreted protein</fullName>
    </recommendedName>
</protein>
<reference evidence="3 4" key="1">
    <citation type="submission" date="2020-08" db="EMBL/GenBank/DDBJ databases">
        <title>Genomic Encyclopedia of Type Strains, Phase IV (KMG-IV): sequencing the most valuable type-strain genomes for metagenomic binning, comparative biology and taxonomic classification.</title>
        <authorList>
            <person name="Goeker M."/>
        </authorList>
    </citation>
    <scope>NUCLEOTIDE SEQUENCE [LARGE SCALE GENOMIC DNA]</scope>
    <source>
        <strain evidence="3 4">DSM 18233</strain>
    </source>
</reference>